<dbReference type="GO" id="GO:0003723">
    <property type="term" value="F:RNA binding"/>
    <property type="evidence" value="ECO:0007669"/>
    <property type="project" value="UniProtKB-KW"/>
</dbReference>
<evidence type="ECO:0000256" key="1">
    <source>
        <dbReference type="ARBA" id="ARBA00004496"/>
    </source>
</evidence>
<evidence type="ECO:0000256" key="4">
    <source>
        <dbReference type="ARBA" id="ARBA00022741"/>
    </source>
</evidence>
<dbReference type="HOGENOM" id="CLU_011106_1_0_9"/>
<dbReference type="FunFam" id="3.40.50.300:FF:000590">
    <property type="entry name" value="Ribosome biogenesis GTPase A"/>
    <property type="match status" value="1"/>
</dbReference>
<keyword evidence="3 8" id="KW-0963">Cytoplasm</keyword>
<evidence type="ECO:0000256" key="2">
    <source>
        <dbReference type="ARBA" id="ARBA00014898"/>
    </source>
</evidence>
<dbReference type="PANTHER" id="PTHR45782">
    <property type="entry name" value="MITOCHONDRIAL RIBOSOME-ASSOCIATED GTPASE 1"/>
    <property type="match status" value="1"/>
</dbReference>
<dbReference type="AlphaFoldDB" id="A0A097ARW1"/>
<evidence type="ECO:0000256" key="9">
    <source>
        <dbReference type="PIRSR" id="PIRSR006230-1"/>
    </source>
</evidence>
<dbReference type="PANTHER" id="PTHR45782:SF4">
    <property type="entry name" value="MITOCHONDRIAL RIBOSOME-ASSOCIATED GTPASE 1"/>
    <property type="match status" value="1"/>
</dbReference>
<organism evidence="11 12">
    <name type="scientific">Thermoanaerobacter kivui</name>
    <name type="common">Acetogenium kivui</name>
    <dbReference type="NCBI Taxonomy" id="2325"/>
    <lineage>
        <taxon>Bacteria</taxon>
        <taxon>Bacillati</taxon>
        <taxon>Bacillota</taxon>
        <taxon>Clostridia</taxon>
        <taxon>Thermoanaerobacterales</taxon>
        <taxon>Thermoanaerobacteraceae</taxon>
        <taxon>Thermoanaerobacter</taxon>
    </lineage>
</organism>
<dbReference type="PROSITE" id="PS51721">
    <property type="entry name" value="G_CP"/>
    <property type="match status" value="1"/>
</dbReference>
<name>A0A097ARW1_THEKI</name>
<comment type="similarity">
    <text evidence="8">Belongs to the TRAFAC class YlqF/YawG GTPase family. MTG1 subfamily.</text>
</comment>
<dbReference type="InterPro" id="IPR023179">
    <property type="entry name" value="GTP-bd_ortho_bundle_sf"/>
</dbReference>
<gene>
    <name evidence="11" type="primary">rbgA</name>
    <name evidence="11" type="ORF">TKV_c13720</name>
</gene>
<dbReference type="EMBL" id="CP009170">
    <property type="protein sequence ID" value="AIS52543.1"/>
    <property type="molecule type" value="Genomic_DNA"/>
</dbReference>
<dbReference type="PIRSF" id="PIRSF006230">
    <property type="entry name" value="MG442"/>
    <property type="match status" value="1"/>
</dbReference>
<evidence type="ECO:0000256" key="7">
    <source>
        <dbReference type="ARBA" id="ARBA00023134"/>
    </source>
</evidence>
<evidence type="ECO:0000313" key="12">
    <source>
        <dbReference type="Proteomes" id="UP000029669"/>
    </source>
</evidence>
<keyword evidence="12" id="KW-1185">Reference proteome</keyword>
<dbReference type="STRING" id="2325.TKV_c13720"/>
<dbReference type="eggNOG" id="COG1161">
    <property type="taxonomic scope" value="Bacteria"/>
</dbReference>
<dbReference type="Gene3D" id="1.10.1580.10">
    <property type="match status" value="1"/>
</dbReference>
<dbReference type="NCBIfam" id="TIGR03596">
    <property type="entry name" value="GTPase_YlqF"/>
    <property type="match status" value="1"/>
</dbReference>
<dbReference type="FunFam" id="1.10.1580.10:FF:000003">
    <property type="entry name" value="Ribosome biogenesis GTPase A"/>
    <property type="match status" value="1"/>
</dbReference>
<evidence type="ECO:0000256" key="6">
    <source>
        <dbReference type="ARBA" id="ARBA00022884"/>
    </source>
</evidence>
<dbReference type="InterPro" id="IPR016478">
    <property type="entry name" value="GTPase_MTG1"/>
</dbReference>
<dbReference type="Pfam" id="PF01926">
    <property type="entry name" value="MMR_HSR1"/>
    <property type="match status" value="1"/>
</dbReference>
<keyword evidence="4 8" id="KW-0547">Nucleotide-binding</keyword>
<dbReference type="CDD" id="cd01856">
    <property type="entry name" value="YlqF"/>
    <property type="match status" value="1"/>
</dbReference>
<dbReference type="GO" id="GO:0006412">
    <property type="term" value="P:translation"/>
    <property type="evidence" value="ECO:0007669"/>
    <property type="project" value="TreeGrafter"/>
</dbReference>
<dbReference type="RefSeq" id="WP_049685279.1">
    <property type="nucleotide sequence ID" value="NZ_CP009170.1"/>
</dbReference>
<dbReference type="InterPro" id="IPR030378">
    <property type="entry name" value="G_CP_dom"/>
</dbReference>
<sequence length="277" mass="31393">MIQWYPGHMAKSKKEIISNLKLVDVLYEVVDARIPVSSRNPDIDDIAKNKKRLILLNKADLADDEVTSLWIQYFKQKGIAAVKINSITGMGIKEIMDTTKQVCKEILDKKQQKGMMPRLRVMIVGVPNVGKSTLINKLIGSKRAKTGDKPGVTRALHWIKTPNFDLLDTPGILWPKFDDEKVGVMLALTGAIKDEILDIEELAIQLIEILKKYYANYLMSRYKIDKIIEDNFEILKEIGRKRSCLISGGEVDTLKASQILIEEFRSGKLGRISLERP</sequence>
<feature type="binding site" evidence="9">
    <location>
        <begin position="57"/>
        <end position="60"/>
    </location>
    <ligand>
        <name>GTP</name>
        <dbReference type="ChEBI" id="CHEBI:37565"/>
    </ligand>
</feature>
<protein>
    <recommendedName>
        <fullName evidence="2 8">Ribosome biogenesis GTPase A</fullName>
    </recommendedName>
</protein>
<accession>A0A097ARW1</accession>
<dbReference type="GO" id="GO:0003924">
    <property type="term" value="F:GTPase activity"/>
    <property type="evidence" value="ECO:0007669"/>
    <property type="project" value="TreeGrafter"/>
</dbReference>
<keyword evidence="6" id="KW-0694">RNA-binding</keyword>
<evidence type="ECO:0000256" key="8">
    <source>
        <dbReference type="PIRNR" id="PIRNR006230"/>
    </source>
</evidence>
<evidence type="ECO:0000313" key="11">
    <source>
        <dbReference type="EMBL" id="AIS52543.1"/>
    </source>
</evidence>
<evidence type="ECO:0000256" key="3">
    <source>
        <dbReference type="ARBA" id="ARBA00022490"/>
    </source>
</evidence>
<dbReference type="GO" id="GO:0005525">
    <property type="term" value="F:GTP binding"/>
    <property type="evidence" value="ECO:0007669"/>
    <property type="project" value="UniProtKB-KW"/>
</dbReference>
<dbReference type="OrthoDB" id="9779790at2"/>
<evidence type="ECO:0000256" key="5">
    <source>
        <dbReference type="ARBA" id="ARBA00022801"/>
    </source>
</evidence>
<dbReference type="Proteomes" id="UP000029669">
    <property type="component" value="Chromosome"/>
</dbReference>
<dbReference type="Gene3D" id="3.40.50.300">
    <property type="entry name" value="P-loop containing nucleotide triphosphate hydrolases"/>
    <property type="match status" value="1"/>
</dbReference>
<feature type="binding site" evidence="9">
    <location>
        <position position="171"/>
    </location>
    <ligand>
        <name>GTP</name>
        <dbReference type="ChEBI" id="CHEBI:37565"/>
    </ligand>
</feature>
<dbReference type="InterPro" id="IPR019991">
    <property type="entry name" value="GTP-bd_ribosome_bgen"/>
</dbReference>
<keyword evidence="7 8" id="KW-0342">GTP-binding</keyword>
<feature type="domain" description="CP-type G" evidence="10">
    <location>
        <begin position="11"/>
        <end position="175"/>
    </location>
</feature>
<evidence type="ECO:0000259" key="10">
    <source>
        <dbReference type="PROSITE" id="PS51721"/>
    </source>
</evidence>
<dbReference type="InterPro" id="IPR027417">
    <property type="entry name" value="P-loop_NTPase"/>
</dbReference>
<dbReference type="GO" id="GO:0005737">
    <property type="term" value="C:cytoplasm"/>
    <property type="evidence" value="ECO:0007669"/>
    <property type="project" value="UniProtKB-SubCell"/>
</dbReference>
<dbReference type="KEGG" id="tki:TKV_c13720"/>
<comment type="function">
    <text evidence="8">Required for a late step of 50S ribosomal subunit assembly. Has GTPase activity.</text>
</comment>
<proteinExistence type="inferred from homology"/>
<reference evidence="12" key="1">
    <citation type="journal article" date="2015" name="Genome Announc.">
        <title>Whole-Genome Sequences of 80 Environmental and Clinical Isolates of Burkholderia pseudomallei.</title>
        <authorList>
            <person name="Johnson S.L."/>
            <person name="Baker A.L."/>
            <person name="Chain P.S."/>
            <person name="Currie B.J."/>
            <person name="Daligault H.E."/>
            <person name="Davenport K.W."/>
            <person name="Davis C.B."/>
            <person name="Inglis T.J."/>
            <person name="Kaestli M."/>
            <person name="Koren S."/>
            <person name="Mayo M."/>
            <person name="Merritt A.J."/>
            <person name="Price E.P."/>
            <person name="Sarovich D.S."/>
            <person name="Warner J."/>
            <person name="Rosovitz M.J."/>
        </authorList>
    </citation>
    <scope>NUCLEOTIDE SEQUENCE [LARGE SCALE GENOMIC DNA]</scope>
    <source>
        <strain evidence="12">DSM 2030</strain>
    </source>
</reference>
<dbReference type="SUPFAM" id="SSF52540">
    <property type="entry name" value="P-loop containing nucleoside triphosphate hydrolases"/>
    <property type="match status" value="1"/>
</dbReference>
<feature type="binding site" evidence="9">
    <location>
        <begin position="85"/>
        <end position="86"/>
    </location>
    <ligand>
        <name>GTP</name>
        <dbReference type="ChEBI" id="CHEBI:37565"/>
    </ligand>
</feature>
<comment type="subcellular location">
    <subcellularLocation>
        <location evidence="1 8">Cytoplasm</location>
    </subcellularLocation>
</comment>
<dbReference type="InterPro" id="IPR006073">
    <property type="entry name" value="GTP-bd"/>
</dbReference>
<dbReference type="PRINTS" id="PR00326">
    <property type="entry name" value="GTP1OBG"/>
</dbReference>
<feature type="binding site" evidence="9">
    <location>
        <begin position="128"/>
        <end position="133"/>
    </location>
    <ligand>
        <name>GTP</name>
        <dbReference type="ChEBI" id="CHEBI:37565"/>
    </ligand>
</feature>
<keyword evidence="5" id="KW-0378">Hydrolase</keyword>